<dbReference type="Gene3D" id="2.40.170.20">
    <property type="entry name" value="TonB-dependent receptor, beta-barrel domain"/>
    <property type="match status" value="1"/>
</dbReference>
<dbReference type="STRING" id="288992.SAMN04488522_101581"/>
<sequence>MRLTLLFICFFFSSVIFCNLLAQSYPGVSGRILDSVSRQPLEFITVGLFNKEGKVMLTTVTSPEGKFDLKATSSGASFIRISFVGYVTKQLPVAVGGDKVFNDILLSATVSQLSEVNVTALKKMVIQKPGMLIYDAGNDPGNKGGTAADVLRKAPVLNVDAQGNVSMRGSKNIKILIDGKYSGQMARSPADALNMMPSNIIASVEIITTPSAKYDAEGAAGVINIITKKDRKQMNGALEAVASNWEQALNPRFSMANQKWNINVNAHLHRLRMKSASDYKRNNFSDQGALLSSLDQTKIEDNTAPHGSANIAIDYAADTLNRFSFGFSSWFGDWPNNNRLFSQVTGPTGTLLESYHQDVDTKAAYLGGDINFGYSRKFRNPGRELTLLAQFSPSKDKSRYLSDRTSTANELLYRELNNSGTKNSEWTFQTDYLHPFGKSNKYSFEGGFKLISRNVSNDYQVEGSKAGQPTVLEPISERNDVFEYGQQVYSGYAILKFNLPANWYIETGARLEHTRLNGNFIATGNTFARNFTNLIPTATLSKKLNETQSLSMSYTRRLTRPYIWDLNPNLDTSDPKNIVTGNPQLEPELADQAELSYAVSFNSGLSLNSALFWKQTNNSIEDFTITDANGISTTNKQNLAANRQLGLNFSAAMPLNSKWNINSNVNIYKLDFQSKALQVDNQGWNAEVNLNTSYKLPANFTLQAFGDYSSRVRMLQGYKTSRYFYSIAAKKEVPSKRLSFTLAFINPFNETINQREVINSKTFNSSVFKRNYNQTIKLSINWEFGKLFEQKESKKITNDDVKSRPNG</sequence>
<evidence type="ECO:0000256" key="6">
    <source>
        <dbReference type="ARBA" id="ARBA00023136"/>
    </source>
</evidence>
<dbReference type="OrthoDB" id="905812at2"/>
<dbReference type="Gene3D" id="2.170.130.10">
    <property type="entry name" value="TonB-dependent receptor, plug domain"/>
    <property type="match status" value="1"/>
</dbReference>
<evidence type="ECO:0000256" key="3">
    <source>
        <dbReference type="ARBA" id="ARBA00022452"/>
    </source>
</evidence>
<proteinExistence type="predicted"/>
<evidence type="ECO:0000313" key="10">
    <source>
        <dbReference type="EMBL" id="SHE56692.1"/>
    </source>
</evidence>
<dbReference type="GO" id="GO:0044718">
    <property type="term" value="P:siderophore transmembrane transport"/>
    <property type="evidence" value="ECO:0007669"/>
    <property type="project" value="TreeGrafter"/>
</dbReference>
<keyword evidence="3" id="KW-1134">Transmembrane beta strand</keyword>
<keyword evidence="7" id="KW-0998">Cell outer membrane</keyword>
<accession>A0A1M4UIT2</accession>
<dbReference type="Pfam" id="PF13715">
    <property type="entry name" value="CarbopepD_reg_2"/>
    <property type="match status" value="1"/>
</dbReference>
<keyword evidence="4" id="KW-0812">Transmembrane</keyword>
<keyword evidence="2" id="KW-0813">Transport</keyword>
<evidence type="ECO:0000259" key="8">
    <source>
        <dbReference type="Pfam" id="PF07715"/>
    </source>
</evidence>
<dbReference type="GO" id="GO:0015344">
    <property type="term" value="F:siderophore uptake transmembrane transporter activity"/>
    <property type="evidence" value="ECO:0007669"/>
    <property type="project" value="TreeGrafter"/>
</dbReference>
<dbReference type="AlphaFoldDB" id="A0A1M4UIT2"/>
<keyword evidence="10" id="KW-0675">Receptor</keyword>
<name>A0A1M4UIT2_9SPHI</name>
<evidence type="ECO:0000313" key="11">
    <source>
        <dbReference type="Proteomes" id="UP000184287"/>
    </source>
</evidence>
<dbReference type="SUPFAM" id="SSF49464">
    <property type="entry name" value="Carboxypeptidase regulatory domain-like"/>
    <property type="match status" value="1"/>
</dbReference>
<dbReference type="EMBL" id="FQUQ01000001">
    <property type="protein sequence ID" value="SHE56692.1"/>
    <property type="molecule type" value="Genomic_DNA"/>
</dbReference>
<evidence type="ECO:0000256" key="1">
    <source>
        <dbReference type="ARBA" id="ARBA00004571"/>
    </source>
</evidence>
<dbReference type="InterPro" id="IPR039426">
    <property type="entry name" value="TonB-dep_rcpt-like"/>
</dbReference>
<gene>
    <name evidence="10" type="ORF">SAMN04488522_101581</name>
</gene>
<dbReference type="Pfam" id="PF14905">
    <property type="entry name" value="OMP_b-brl_3"/>
    <property type="match status" value="1"/>
</dbReference>
<feature type="domain" description="Outer membrane protein beta-barrel" evidence="9">
    <location>
        <begin position="376"/>
        <end position="782"/>
    </location>
</feature>
<dbReference type="InterPro" id="IPR008969">
    <property type="entry name" value="CarboxyPept-like_regulatory"/>
</dbReference>
<keyword evidence="6" id="KW-0472">Membrane</keyword>
<organism evidence="10 11">
    <name type="scientific">Pedobacter caeni</name>
    <dbReference type="NCBI Taxonomy" id="288992"/>
    <lineage>
        <taxon>Bacteria</taxon>
        <taxon>Pseudomonadati</taxon>
        <taxon>Bacteroidota</taxon>
        <taxon>Sphingobacteriia</taxon>
        <taxon>Sphingobacteriales</taxon>
        <taxon>Sphingobacteriaceae</taxon>
        <taxon>Pedobacter</taxon>
    </lineage>
</organism>
<dbReference type="InterPro" id="IPR041700">
    <property type="entry name" value="OMP_b-brl_3"/>
</dbReference>
<dbReference type="InterPro" id="IPR037066">
    <property type="entry name" value="Plug_dom_sf"/>
</dbReference>
<evidence type="ECO:0000256" key="4">
    <source>
        <dbReference type="ARBA" id="ARBA00022692"/>
    </source>
</evidence>
<dbReference type="Proteomes" id="UP000184287">
    <property type="component" value="Unassembled WGS sequence"/>
</dbReference>
<keyword evidence="11" id="KW-1185">Reference proteome</keyword>
<dbReference type="InterPro" id="IPR036942">
    <property type="entry name" value="Beta-barrel_TonB_sf"/>
</dbReference>
<evidence type="ECO:0000259" key="9">
    <source>
        <dbReference type="Pfam" id="PF14905"/>
    </source>
</evidence>
<feature type="domain" description="TonB-dependent receptor plug" evidence="8">
    <location>
        <begin position="145"/>
        <end position="222"/>
    </location>
</feature>
<evidence type="ECO:0000256" key="7">
    <source>
        <dbReference type="ARBA" id="ARBA00023237"/>
    </source>
</evidence>
<evidence type="ECO:0000256" key="5">
    <source>
        <dbReference type="ARBA" id="ARBA00022729"/>
    </source>
</evidence>
<protein>
    <submittedName>
        <fullName evidence="10">Outer membrane receptor proteins, mostly Fe transport</fullName>
    </submittedName>
</protein>
<keyword evidence="5" id="KW-0732">Signal</keyword>
<evidence type="ECO:0000256" key="2">
    <source>
        <dbReference type="ARBA" id="ARBA00022448"/>
    </source>
</evidence>
<dbReference type="PANTHER" id="PTHR30069">
    <property type="entry name" value="TONB-DEPENDENT OUTER MEMBRANE RECEPTOR"/>
    <property type="match status" value="1"/>
</dbReference>
<dbReference type="GO" id="GO:0009279">
    <property type="term" value="C:cell outer membrane"/>
    <property type="evidence" value="ECO:0007669"/>
    <property type="project" value="UniProtKB-SubCell"/>
</dbReference>
<comment type="subcellular location">
    <subcellularLocation>
        <location evidence="1">Cell outer membrane</location>
        <topology evidence="1">Multi-pass membrane protein</topology>
    </subcellularLocation>
</comment>
<dbReference type="SUPFAM" id="SSF56935">
    <property type="entry name" value="Porins"/>
    <property type="match status" value="1"/>
</dbReference>
<reference evidence="11" key="1">
    <citation type="submission" date="2016-11" db="EMBL/GenBank/DDBJ databases">
        <authorList>
            <person name="Varghese N."/>
            <person name="Submissions S."/>
        </authorList>
    </citation>
    <scope>NUCLEOTIDE SEQUENCE [LARGE SCALE GENOMIC DNA]</scope>
    <source>
        <strain evidence="11">DSM 16990</strain>
    </source>
</reference>
<dbReference type="PANTHER" id="PTHR30069:SF29">
    <property type="entry name" value="HEMOGLOBIN AND HEMOGLOBIN-HAPTOGLOBIN-BINDING PROTEIN 1-RELATED"/>
    <property type="match status" value="1"/>
</dbReference>
<dbReference type="InterPro" id="IPR012910">
    <property type="entry name" value="Plug_dom"/>
</dbReference>
<dbReference type="Pfam" id="PF07715">
    <property type="entry name" value="Plug"/>
    <property type="match status" value="1"/>
</dbReference>
<dbReference type="RefSeq" id="WP_073227146.1">
    <property type="nucleotide sequence ID" value="NZ_FQUQ01000001.1"/>
</dbReference>